<accession>A0A8D8KJD7</accession>
<evidence type="ECO:0000256" key="1">
    <source>
        <dbReference type="ARBA" id="ARBA00009063"/>
    </source>
</evidence>
<evidence type="ECO:0000259" key="3">
    <source>
        <dbReference type="PROSITE" id="PS50192"/>
    </source>
</evidence>
<dbReference type="EMBL" id="HBUE01328927">
    <property type="protein sequence ID" value="CAG6592263.1"/>
    <property type="molecule type" value="Transcribed_RNA"/>
</dbReference>
<dbReference type="SUPFAM" id="SSF47661">
    <property type="entry name" value="t-snare proteins"/>
    <property type="match status" value="1"/>
</dbReference>
<feature type="domain" description="T-SNARE coiled-coil homology" evidence="3">
    <location>
        <begin position="166"/>
        <end position="228"/>
    </location>
</feature>
<feature type="region of interest" description="Disordered" evidence="2">
    <location>
        <begin position="116"/>
        <end position="145"/>
    </location>
</feature>
<dbReference type="InterPro" id="IPR000727">
    <property type="entry name" value="T_SNARE_dom"/>
</dbReference>
<dbReference type="InterPro" id="IPR010989">
    <property type="entry name" value="SNARE"/>
</dbReference>
<dbReference type="GO" id="GO:0006906">
    <property type="term" value="P:vesicle fusion"/>
    <property type="evidence" value="ECO:0007669"/>
    <property type="project" value="TreeGrafter"/>
</dbReference>
<dbReference type="PANTHER" id="PTHR19957">
    <property type="entry name" value="SYNTAXIN"/>
    <property type="match status" value="1"/>
</dbReference>
<evidence type="ECO:0000313" key="4">
    <source>
        <dbReference type="EMBL" id="CAG6592264.1"/>
    </source>
</evidence>
<dbReference type="Pfam" id="PF26585">
    <property type="entry name" value="STX17_N"/>
    <property type="match status" value="1"/>
</dbReference>
<proteinExistence type="inferred from homology"/>
<dbReference type="EMBL" id="HBUE01222262">
    <property type="protein sequence ID" value="CAG6540197.1"/>
    <property type="molecule type" value="Transcribed_RNA"/>
</dbReference>
<name>A0A8D8KJD7_CULPI</name>
<dbReference type="GO" id="GO:0006887">
    <property type="term" value="P:exocytosis"/>
    <property type="evidence" value="ECO:0007669"/>
    <property type="project" value="TreeGrafter"/>
</dbReference>
<dbReference type="Gene3D" id="1.20.5.110">
    <property type="match status" value="1"/>
</dbReference>
<reference evidence="4" key="1">
    <citation type="submission" date="2021-05" db="EMBL/GenBank/DDBJ databases">
        <authorList>
            <person name="Alioto T."/>
            <person name="Alioto T."/>
            <person name="Gomez Garrido J."/>
        </authorList>
    </citation>
    <scope>NUCLEOTIDE SEQUENCE</scope>
</reference>
<evidence type="ECO:0000256" key="2">
    <source>
        <dbReference type="SAM" id="MobiDB-lite"/>
    </source>
</evidence>
<dbReference type="GO" id="GO:0006886">
    <property type="term" value="P:intracellular protein transport"/>
    <property type="evidence" value="ECO:0007669"/>
    <property type="project" value="TreeGrafter"/>
</dbReference>
<dbReference type="GO" id="GO:0031201">
    <property type="term" value="C:SNARE complex"/>
    <property type="evidence" value="ECO:0007669"/>
    <property type="project" value="TreeGrafter"/>
</dbReference>
<dbReference type="InterPro" id="IPR045242">
    <property type="entry name" value="Syntaxin"/>
</dbReference>
<dbReference type="PANTHER" id="PTHR19957:SF139">
    <property type="entry name" value="SYNTAXIN-17"/>
    <property type="match status" value="1"/>
</dbReference>
<dbReference type="EMBL" id="HBUE01328928">
    <property type="protein sequence ID" value="CAG6592264.1"/>
    <property type="molecule type" value="Transcribed_RNA"/>
</dbReference>
<feature type="compositionally biased region" description="Acidic residues" evidence="2">
    <location>
        <begin position="123"/>
        <end position="132"/>
    </location>
</feature>
<dbReference type="AlphaFoldDB" id="A0A8D8KJD7"/>
<dbReference type="EMBL" id="HBUE01222261">
    <property type="protein sequence ID" value="CAG6540196.1"/>
    <property type="molecule type" value="Transcribed_RNA"/>
</dbReference>
<organism evidence="4">
    <name type="scientific">Culex pipiens</name>
    <name type="common">House mosquito</name>
    <dbReference type="NCBI Taxonomy" id="7175"/>
    <lineage>
        <taxon>Eukaryota</taxon>
        <taxon>Metazoa</taxon>
        <taxon>Ecdysozoa</taxon>
        <taxon>Arthropoda</taxon>
        <taxon>Hexapoda</taxon>
        <taxon>Insecta</taxon>
        <taxon>Pterygota</taxon>
        <taxon>Neoptera</taxon>
        <taxon>Endopterygota</taxon>
        <taxon>Diptera</taxon>
        <taxon>Nematocera</taxon>
        <taxon>Culicoidea</taxon>
        <taxon>Culicidae</taxon>
        <taxon>Culicinae</taxon>
        <taxon>Culicini</taxon>
        <taxon>Culex</taxon>
        <taxon>Culex</taxon>
    </lineage>
</organism>
<dbReference type="GO" id="GO:0005886">
    <property type="term" value="C:plasma membrane"/>
    <property type="evidence" value="ECO:0007669"/>
    <property type="project" value="TreeGrafter"/>
</dbReference>
<comment type="similarity">
    <text evidence="1">Belongs to the syntaxin family.</text>
</comment>
<dbReference type="GO" id="GO:0000149">
    <property type="term" value="F:SNARE binding"/>
    <property type="evidence" value="ECO:0007669"/>
    <property type="project" value="TreeGrafter"/>
</dbReference>
<dbReference type="GO" id="GO:0048278">
    <property type="term" value="P:vesicle docking"/>
    <property type="evidence" value="ECO:0007669"/>
    <property type="project" value="TreeGrafter"/>
</dbReference>
<dbReference type="GO" id="GO:0012505">
    <property type="term" value="C:endomembrane system"/>
    <property type="evidence" value="ECO:0007669"/>
    <property type="project" value="TreeGrafter"/>
</dbReference>
<dbReference type="PROSITE" id="PS50192">
    <property type="entry name" value="T_SNARE"/>
    <property type="match status" value="1"/>
</dbReference>
<sequence>MESSSEEKISLKLAEISIQKFNQTIPQYLNLLKNHKCNIEKAFQLKDWDRIKREQINATRVIKQMKFLILEIDKVRSRVRNEELDRFDEGTDGAKKTALAGMGEYLEMQQKITARSQSTYSFQEDDNYDDEDDLRRGGRRNGDNQYQLAAQIPQITSSYDRQADELRHRAECLKEMEVLQRDIVEIQDLFQAVHKMAHGQAEMVTAVEENVEVTQIQVEEGVTALQRALRYKKAIYPMCGALLGSCIGGPIGLVVGLKAGGLAAIGGGLMGFAGGKYIKNEEGVDVVDAIDGGDKGVEVEANGAALAVGATEQEPDQQQWVICERKE</sequence>
<dbReference type="GO" id="GO:0005484">
    <property type="term" value="F:SNAP receptor activity"/>
    <property type="evidence" value="ECO:0007669"/>
    <property type="project" value="TreeGrafter"/>
</dbReference>
<feature type="compositionally biased region" description="Basic and acidic residues" evidence="2">
    <location>
        <begin position="133"/>
        <end position="142"/>
    </location>
</feature>
<protein>
    <submittedName>
        <fullName evidence="4">Syntaxin-17</fullName>
    </submittedName>
</protein>
<dbReference type="InterPro" id="IPR059001">
    <property type="entry name" value="STX17_N"/>
</dbReference>
<dbReference type="GO" id="GO:0000421">
    <property type="term" value="C:autophagosome membrane"/>
    <property type="evidence" value="ECO:0007669"/>
    <property type="project" value="TreeGrafter"/>
</dbReference>